<evidence type="ECO:0000256" key="1">
    <source>
        <dbReference type="ARBA" id="ARBA00007401"/>
    </source>
</evidence>
<accession>A0A139L2Y8</accession>
<dbReference type="GO" id="GO:0004553">
    <property type="term" value="F:hydrolase activity, hydrolyzing O-glycosyl compounds"/>
    <property type="evidence" value="ECO:0007669"/>
    <property type="project" value="InterPro"/>
</dbReference>
<dbReference type="InterPro" id="IPR006103">
    <property type="entry name" value="Glyco_hydro_2_cat"/>
</dbReference>
<dbReference type="Pfam" id="PF02837">
    <property type="entry name" value="Glyco_hydro_2_N"/>
    <property type="match status" value="1"/>
</dbReference>
<dbReference type="PRINTS" id="PR00132">
    <property type="entry name" value="GLHYDRLASE2"/>
</dbReference>
<dbReference type="Gene3D" id="2.60.40.10">
    <property type="entry name" value="Immunoglobulins"/>
    <property type="match status" value="2"/>
</dbReference>
<feature type="domain" description="Glycosyl hydrolases family 2 sugar binding" evidence="6">
    <location>
        <begin position="40"/>
        <end position="170"/>
    </location>
</feature>
<dbReference type="SUPFAM" id="SSF51445">
    <property type="entry name" value="(Trans)glycosidases"/>
    <property type="match status" value="1"/>
</dbReference>
<protein>
    <submittedName>
        <fullName evidence="8">Glycosyl hydrolase family 2, sugar binding domain protein</fullName>
    </submittedName>
</protein>
<gene>
    <name evidence="8" type="ORF">HMPREF2531_03470</name>
</gene>
<organism evidence="8">
    <name type="scientific">Bacteroides intestinalis</name>
    <dbReference type="NCBI Taxonomy" id="329854"/>
    <lineage>
        <taxon>Bacteria</taxon>
        <taxon>Pseudomonadati</taxon>
        <taxon>Bacteroidota</taxon>
        <taxon>Bacteroidia</taxon>
        <taxon>Bacteroidales</taxon>
        <taxon>Bacteroidaceae</taxon>
        <taxon>Bacteroides</taxon>
    </lineage>
</organism>
<dbReference type="Gene3D" id="3.20.20.80">
    <property type="entry name" value="Glycosidases"/>
    <property type="match status" value="1"/>
</dbReference>
<dbReference type="InterPro" id="IPR017853">
    <property type="entry name" value="GH"/>
</dbReference>
<dbReference type="InterPro" id="IPR036156">
    <property type="entry name" value="Beta-gal/glucu_dom_sf"/>
</dbReference>
<evidence type="ECO:0000313" key="8">
    <source>
        <dbReference type="EMBL" id="KXT45814.1"/>
    </source>
</evidence>
<dbReference type="Pfam" id="PF16355">
    <property type="entry name" value="DUF4982"/>
    <property type="match status" value="1"/>
</dbReference>
<proteinExistence type="inferred from homology"/>
<feature type="domain" description="Glycoside hydrolase family 2 catalytic" evidence="5">
    <location>
        <begin position="299"/>
        <end position="598"/>
    </location>
</feature>
<evidence type="ECO:0000259" key="7">
    <source>
        <dbReference type="Pfam" id="PF16355"/>
    </source>
</evidence>
<reference evidence="8 9" key="1">
    <citation type="submission" date="2016-02" db="EMBL/GenBank/DDBJ databases">
        <authorList>
            <person name="Wen L."/>
            <person name="He K."/>
            <person name="Yang H."/>
        </authorList>
    </citation>
    <scope>NUCLEOTIDE SEQUENCE [LARGE SCALE GENOMIC DNA]</scope>
    <source>
        <strain evidence="8 9">KLE1704</strain>
    </source>
</reference>
<dbReference type="EMBL" id="LTDF01000135">
    <property type="protein sequence ID" value="KXT45814.1"/>
    <property type="molecule type" value="Genomic_DNA"/>
</dbReference>
<dbReference type="InterPro" id="IPR013783">
    <property type="entry name" value="Ig-like_fold"/>
</dbReference>
<evidence type="ECO:0000313" key="9">
    <source>
        <dbReference type="Proteomes" id="UP000070319"/>
    </source>
</evidence>
<evidence type="ECO:0000259" key="6">
    <source>
        <dbReference type="Pfam" id="PF02837"/>
    </source>
</evidence>
<feature type="domain" description="DUF4982" evidence="7">
    <location>
        <begin position="622"/>
        <end position="674"/>
    </location>
</feature>
<dbReference type="Gene3D" id="2.60.120.430">
    <property type="entry name" value="Galactose-binding lectin"/>
    <property type="match status" value="1"/>
</dbReference>
<dbReference type="SUPFAM" id="SSF49785">
    <property type="entry name" value="Galactose-binding domain-like"/>
    <property type="match status" value="1"/>
</dbReference>
<name>A0A139L2Y8_9BACE</name>
<comment type="caution">
    <text evidence="8">The sequence shown here is derived from an EMBL/GenBank/DDBJ whole genome shotgun (WGS) entry which is preliminary data.</text>
</comment>
<dbReference type="Pfam" id="PF02836">
    <property type="entry name" value="Glyco_hydro_2_C"/>
    <property type="match status" value="1"/>
</dbReference>
<dbReference type="PANTHER" id="PTHR42732:SF1">
    <property type="entry name" value="BETA-MANNOSIDASE"/>
    <property type="match status" value="1"/>
</dbReference>
<feature type="domain" description="Glycoside hydrolase family 2 immunoglobulin-like beta-sandwich" evidence="4">
    <location>
        <begin position="184"/>
        <end position="291"/>
    </location>
</feature>
<evidence type="ECO:0000259" key="5">
    <source>
        <dbReference type="Pfam" id="PF02836"/>
    </source>
</evidence>
<dbReference type="PATRIC" id="fig|329854.7.peg.3536"/>
<dbReference type="InterPro" id="IPR032311">
    <property type="entry name" value="DUF4982"/>
</dbReference>
<dbReference type="InterPro" id="IPR008979">
    <property type="entry name" value="Galactose-bd-like_sf"/>
</dbReference>
<dbReference type="PANTHER" id="PTHR42732">
    <property type="entry name" value="BETA-GALACTOSIDASE"/>
    <property type="match status" value="1"/>
</dbReference>
<keyword evidence="3" id="KW-0326">Glycosidase</keyword>
<dbReference type="InterPro" id="IPR006102">
    <property type="entry name" value="Ig-like_GH2"/>
</dbReference>
<dbReference type="Pfam" id="PF00703">
    <property type="entry name" value="Glyco_hydro_2"/>
    <property type="match status" value="1"/>
</dbReference>
<comment type="similarity">
    <text evidence="1">Belongs to the glycosyl hydrolase 2 family.</text>
</comment>
<dbReference type="SUPFAM" id="SSF49303">
    <property type="entry name" value="beta-Galactosidase/glucuronidase domain"/>
    <property type="match status" value="1"/>
</dbReference>
<evidence type="ECO:0000259" key="4">
    <source>
        <dbReference type="Pfam" id="PF00703"/>
    </source>
</evidence>
<sequence>MNMHVAFTTLTRKAFLILASLAFFTPYVPAQRMMKTINDGWDFRKDGEAQWRSVNLPHTFNLDAYSQRNYYQGKGEYRKKLSLAEIDPAKRYYLKIDAASKAANVKVNGQVAGNHAGGYSAFILDVTGLIRKENEIEIIVDNARRDITPLWADFTFWGGIYRDVWLISTPEQHFNMANYGSTGVFLSTPVANDREGVVQIKAEVTNDASSKVRLKMRNCIYDAQGKLLQTKIQPFSLKAGETATVECRSDVIANPQLWTPEMPALYCVTTTIVNAKNGDILDEVSNKVGFRWFSFDSGKGFSLNGKPYKLRGVNRHQDQAPVGVAIDDEVNRRDIRQMKEIGCNFIRISHYPQDDALLDACDELGLLAWEEIPIVNMVPDTPGYEDNCETNLVEMIRQHYNHPCIIAWGYMNEILLIAPTPDKPEWPTVRDRTVQLAQRLEKRLKEEDPSRVSVMAFHGSDLYNTIGLALGDVAGWNLYQGWYFGELPHFEQWLEDQHTRYPHRPIIVSEWGAGSDKRIHSIKSRPFDFSIEYQQQYVEHYLPYIENNDYIAGCAYWGYVDFNVAARQESMPRVNNKGLFYNDRTPKDVAYYFKAMWRNDIPVLHIASRDWASRIGKAEEEQSVKIYTNLDEVELILNDTSCGKQRPSNYNTTFRVKLPKGTSSLIARGSKNGTFVEDVMMITFNLLPDLSHGDELAINIGSNCQFTSNVSQLTWLPDRSYTVGGWGFVNGNSRSTTSEIYNTIDGPIYQTWMEDITEYKVDAPAGTYEVELLMADISRPSRQQANLLGKGDERASSASNRFDITICGKVVEQNYSPADNNRYLNACRRRYIVYNADGCIDIRFTPLQGKPILSGLKIRKL</sequence>
<evidence type="ECO:0000256" key="2">
    <source>
        <dbReference type="ARBA" id="ARBA00022801"/>
    </source>
</evidence>
<dbReference type="AlphaFoldDB" id="A0A139L2Y8"/>
<dbReference type="Proteomes" id="UP000070319">
    <property type="component" value="Unassembled WGS sequence"/>
</dbReference>
<dbReference type="Gene3D" id="2.60.120.260">
    <property type="entry name" value="Galactose-binding domain-like"/>
    <property type="match status" value="1"/>
</dbReference>
<keyword evidence="2 8" id="KW-0378">Hydrolase</keyword>
<dbReference type="InterPro" id="IPR006101">
    <property type="entry name" value="Glyco_hydro_2"/>
</dbReference>
<evidence type="ECO:0000256" key="3">
    <source>
        <dbReference type="ARBA" id="ARBA00023295"/>
    </source>
</evidence>
<dbReference type="InterPro" id="IPR006104">
    <property type="entry name" value="Glyco_hydro_2_N"/>
</dbReference>
<dbReference type="InterPro" id="IPR051913">
    <property type="entry name" value="GH2_Domain-Containing"/>
</dbReference>
<dbReference type="GO" id="GO:0005975">
    <property type="term" value="P:carbohydrate metabolic process"/>
    <property type="evidence" value="ECO:0007669"/>
    <property type="project" value="InterPro"/>
</dbReference>